<name>A0A8B7RS78_HIPAR</name>
<organism evidence="8 9">
    <name type="scientific">Hipposideros armiger</name>
    <name type="common">Great Himalayan leaf-nosed bat</name>
    <dbReference type="NCBI Taxonomy" id="186990"/>
    <lineage>
        <taxon>Eukaryota</taxon>
        <taxon>Metazoa</taxon>
        <taxon>Chordata</taxon>
        <taxon>Craniata</taxon>
        <taxon>Vertebrata</taxon>
        <taxon>Euteleostomi</taxon>
        <taxon>Mammalia</taxon>
        <taxon>Eutheria</taxon>
        <taxon>Laurasiatheria</taxon>
        <taxon>Chiroptera</taxon>
        <taxon>Yinpterochiroptera</taxon>
        <taxon>Rhinolophoidea</taxon>
        <taxon>Hipposideridae</taxon>
        <taxon>Hipposideros</taxon>
    </lineage>
</organism>
<evidence type="ECO:0000313" key="9">
    <source>
        <dbReference type="RefSeq" id="XP_019503956.1"/>
    </source>
</evidence>
<proteinExistence type="inferred from homology"/>
<keyword evidence="4 6" id="KW-0808">Transferase</keyword>
<keyword evidence="3" id="KW-0963">Cytoplasm</keyword>
<evidence type="ECO:0000256" key="5">
    <source>
        <dbReference type="ARBA" id="ARBA00048219"/>
    </source>
</evidence>
<sequence length="294" mass="34110">MEVVQDTSRPPLEYVKGIPLVKYFAEALEPLQNLQPRPDDLLISTYPKSGTTWVSEILDMIYQDGDLEKCHRATIMVRVPFLEFKAPGCTTGMEVLKDTPAPRLLKTHLPLALLPQALLDQKVKVIYVARNAKDVAVSYYHFYCMAKVHPDPGTWDSFLEKFMAGEVSYGSWYNHVQEWWKLGRTHPVLYLFYEDMLENPKREIRKIVDFVGRPLPEETLDRIVQHTSFKEMKKNPMTNYNNLPTLMDYNVSSFMRKGTVGDWKNMFTVAQNERFDTDYAEKMAGFNLPFCFGL</sequence>
<keyword evidence="8" id="KW-1185">Reference proteome</keyword>
<dbReference type="EC" id="2.8.2.-" evidence="6"/>
<dbReference type="KEGG" id="hai:109385805"/>
<dbReference type="Proteomes" id="UP000694851">
    <property type="component" value="Unplaced"/>
</dbReference>
<dbReference type="GO" id="GO:0005737">
    <property type="term" value="C:cytoplasm"/>
    <property type="evidence" value="ECO:0007669"/>
    <property type="project" value="UniProtKB-SubCell"/>
</dbReference>
<reference evidence="9" key="1">
    <citation type="submission" date="2025-08" db="UniProtKB">
        <authorList>
            <consortium name="RefSeq"/>
        </authorList>
    </citation>
    <scope>IDENTIFICATION</scope>
    <source>
        <tissue evidence="9">Muscle</tissue>
    </source>
</reference>
<gene>
    <name evidence="9" type="primary">LOC109385805</name>
</gene>
<dbReference type="Gene3D" id="3.40.50.300">
    <property type="entry name" value="P-loop containing nucleotide triphosphate hydrolases"/>
    <property type="match status" value="1"/>
</dbReference>
<dbReference type="RefSeq" id="XP_019503956.1">
    <property type="nucleotide sequence ID" value="XM_019648411.1"/>
</dbReference>
<dbReference type="GO" id="GO:0051923">
    <property type="term" value="P:sulfation"/>
    <property type="evidence" value="ECO:0007669"/>
    <property type="project" value="UniProtKB-ARBA"/>
</dbReference>
<dbReference type="GeneID" id="109385805"/>
<protein>
    <recommendedName>
        <fullName evidence="6">Sulfotransferase</fullName>
        <ecNumber evidence="6">2.8.2.-</ecNumber>
    </recommendedName>
</protein>
<dbReference type="InterPro" id="IPR027417">
    <property type="entry name" value="P-loop_NTPase"/>
</dbReference>
<dbReference type="FunFam" id="3.40.50.300:FF:000433">
    <property type="entry name" value="Estrogen sulfotransferase"/>
    <property type="match status" value="1"/>
</dbReference>
<dbReference type="PANTHER" id="PTHR11783">
    <property type="entry name" value="SULFOTRANSFERASE SULT"/>
    <property type="match status" value="1"/>
</dbReference>
<evidence type="ECO:0000256" key="4">
    <source>
        <dbReference type="ARBA" id="ARBA00022679"/>
    </source>
</evidence>
<comment type="subcellular location">
    <subcellularLocation>
        <location evidence="1">Cytoplasm</location>
    </subcellularLocation>
</comment>
<feature type="domain" description="Sulfotransferase" evidence="7">
    <location>
        <begin position="38"/>
        <end position="286"/>
    </location>
</feature>
<dbReference type="SUPFAM" id="SSF52540">
    <property type="entry name" value="P-loop containing nucleoside triphosphate hydrolases"/>
    <property type="match status" value="1"/>
</dbReference>
<evidence type="ECO:0000256" key="1">
    <source>
        <dbReference type="ARBA" id="ARBA00004496"/>
    </source>
</evidence>
<dbReference type="AlphaFoldDB" id="A0A8B7RS78"/>
<dbReference type="InterPro" id="IPR000863">
    <property type="entry name" value="Sulfotransferase_dom"/>
</dbReference>
<evidence type="ECO:0000256" key="6">
    <source>
        <dbReference type="RuleBase" id="RU361155"/>
    </source>
</evidence>
<comment type="similarity">
    <text evidence="2 6">Belongs to the sulfotransferase 1 family.</text>
</comment>
<comment type="catalytic activity">
    <reaction evidence="5">
        <text>4-ethylphenol + 3'-phosphoadenylyl sulfate = 4-ethylphenyl sulfate + adenosine 3',5'-bisphosphate + H(+)</text>
        <dbReference type="Rhea" id="RHEA:70607"/>
        <dbReference type="ChEBI" id="CHEBI:15378"/>
        <dbReference type="ChEBI" id="CHEBI:49584"/>
        <dbReference type="ChEBI" id="CHEBI:58339"/>
        <dbReference type="ChEBI" id="CHEBI:58343"/>
        <dbReference type="ChEBI" id="CHEBI:133681"/>
    </reaction>
    <physiologicalReaction direction="left-to-right" evidence="5">
        <dbReference type="Rhea" id="RHEA:70608"/>
    </physiologicalReaction>
</comment>
<accession>A0A8B7RS78</accession>
<evidence type="ECO:0000256" key="2">
    <source>
        <dbReference type="ARBA" id="ARBA00005771"/>
    </source>
</evidence>
<dbReference type="Pfam" id="PF00685">
    <property type="entry name" value="Sulfotransfer_1"/>
    <property type="match status" value="1"/>
</dbReference>
<evidence type="ECO:0000256" key="3">
    <source>
        <dbReference type="ARBA" id="ARBA00022490"/>
    </source>
</evidence>
<evidence type="ECO:0000259" key="7">
    <source>
        <dbReference type="Pfam" id="PF00685"/>
    </source>
</evidence>
<evidence type="ECO:0000313" key="8">
    <source>
        <dbReference type="Proteomes" id="UP000694851"/>
    </source>
</evidence>
<dbReference type="GO" id="GO:0004062">
    <property type="term" value="F:aryl sulfotransferase activity"/>
    <property type="evidence" value="ECO:0007669"/>
    <property type="project" value="UniProtKB-ARBA"/>
</dbReference>
<dbReference type="OrthoDB" id="205623at2759"/>